<sequence>MNSLVLFGILVFLNFLLSFGINRLILTEDVYYYALIDTLSEERIHELLNSQKKFEWIIYSFGPVVYALKLFLMAACIYIGFFFRNLTVKFSTLFEVALKSEFVFLLIPAARLFWFTFFDQNYSLDNVLEFPSYTAASIFPHGFLAFWIKYPLGFVNIIQLAYILILAKGISNDLEMKYSDSATLVFQTYGVALLIWILFTLFLLISYS</sequence>
<protein>
    <recommendedName>
        <fullName evidence="4">Yip1 domain-containing protein</fullName>
    </recommendedName>
</protein>
<name>A0A1T5J8M2_9BACT</name>
<evidence type="ECO:0000256" key="1">
    <source>
        <dbReference type="SAM" id="Phobius"/>
    </source>
</evidence>
<dbReference type="AlphaFoldDB" id="A0A1T5J8M2"/>
<dbReference type="EMBL" id="FUZU01000001">
    <property type="protein sequence ID" value="SKC47719.1"/>
    <property type="molecule type" value="Genomic_DNA"/>
</dbReference>
<keyword evidence="1" id="KW-1133">Transmembrane helix</keyword>
<feature type="transmembrane region" description="Helical" evidence="1">
    <location>
        <begin position="138"/>
        <end position="165"/>
    </location>
</feature>
<reference evidence="2 3" key="1">
    <citation type="submission" date="2017-02" db="EMBL/GenBank/DDBJ databases">
        <authorList>
            <person name="Peterson S.W."/>
        </authorList>
    </citation>
    <scope>NUCLEOTIDE SEQUENCE [LARGE SCALE GENOMIC DNA]</scope>
    <source>
        <strain evidence="2 3">DSM 25262</strain>
    </source>
</reference>
<evidence type="ECO:0000313" key="3">
    <source>
        <dbReference type="Proteomes" id="UP000190961"/>
    </source>
</evidence>
<gene>
    <name evidence="2" type="ORF">SAMN05660236_0867</name>
</gene>
<proteinExistence type="predicted"/>
<feature type="transmembrane region" description="Helical" evidence="1">
    <location>
        <begin position="102"/>
        <end position="118"/>
    </location>
</feature>
<evidence type="ECO:0008006" key="4">
    <source>
        <dbReference type="Google" id="ProtNLM"/>
    </source>
</evidence>
<evidence type="ECO:0000313" key="2">
    <source>
        <dbReference type="EMBL" id="SKC47719.1"/>
    </source>
</evidence>
<keyword evidence="3" id="KW-1185">Reference proteome</keyword>
<feature type="transmembrane region" description="Helical" evidence="1">
    <location>
        <begin position="56"/>
        <end position="81"/>
    </location>
</feature>
<feature type="transmembrane region" description="Helical" evidence="1">
    <location>
        <begin position="186"/>
        <end position="207"/>
    </location>
</feature>
<organism evidence="2 3">
    <name type="scientific">Ohtaekwangia koreensis</name>
    <dbReference type="NCBI Taxonomy" id="688867"/>
    <lineage>
        <taxon>Bacteria</taxon>
        <taxon>Pseudomonadati</taxon>
        <taxon>Bacteroidota</taxon>
        <taxon>Cytophagia</taxon>
        <taxon>Cytophagales</taxon>
        <taxon>Fulvivirgaceae</taxon>
        <taxon>Ohtaekwangia</taxon>
    </lineage>
</organism>
<dbReference type="STRING" id="688867.SAMN05660236_0867"/>
<dbReference type="Proteomes" id="UP000190961">
    <property type="component" value="Unassembled WGS sequence"/>
</dbReference>
<keyword evidence="1" id="KW-0472">Membrane</keyword>
<keyword evidence="1" id="KW-0812">Transmembrane</keyword>
<accession>A0A1T5J8M2</accession>